<feature type="region of interest" description="Disordered" evidence="1">
    <location>
        <begin position="42"/>
        <end position="63"/>
    </location>
</feature>
<accession>A0AAE8SZZ0</accession>
<dbReference type="AlphaFoldDB" id="A0AAE8SZZ0"/>
<name>A0AAE8SZZ0_9PEZI</name>
<dbReference type="Proteomes" id="UP001187682">
    <property type="component" value="Unassembled WGS sequence"/>
</dbReference>
<evidence type="ECO:0000256" key="1">
    <source>
        <dbReference type="SAM" id="MobiDB-lite"/>
    </source>
</evidence>
<dbReference type="PANTHER" id="PTHR40636">
    <property type="entry name" value="CSBD-LIKE DOMAIN-CONTAINING PROTEIN"/>
    <property type="match status" value="1"/>
</dbReference>
<dbReference type="EMBL" id="ONZQ02000020">
    <property type="protein sequence ID" value="SPO07350.1"/>
    <property type="molecule type" value="Genomic_DNA"/>
</dbReference>
<dbReference type="PANTHER" id="PTHR40636:SF1">
    <property type="entry name" value="CSBD-LIKE DOMAIN-CONTAINING PROTEIN"/>
    <property type="match status" value="1"/>
</dbReference>
<comment type="caution">
    <text evidence="2">The sequence shown here is derived from an EMBL/GenBank/DDBJ whole genome shotgun (WGS) entry which is preliminary data.</text>
</comment>
<evidence type="ECO:0000313" key="3">
    <source>
        <dbReference type="Proteomes" id="UP001187682"/>
    </source>
</evidence>
<gene>
    <name evidence="2" type="ORF">DNG_10044</name>
</gene>
<proteinExistence type="predicted"/>
<protein>
    <submittedName>
        <fullName evidence="2">Uncharacterized protein</fullName>
    </submittedName>
</protein>
<feature type="region of interest" description="Disordered" evidence="1">
    <location>
        <begin position="91"/>
        <end position="141"/>
    </location>
</feature>
<evidence type="ECO:0000313" key="2">
    <source>
        <dbReference type="EMBL" id="SPO07350.1"/>
    </source>
</evidence>
<reference evidence="2" key="1">
    <citation type="submission" date="2018-03" db="EMBL/GenBank/DDBJ databases">
        <authorList>
            <person name="Guldener U."/>
        </authorList>
    </citation>
    <scope>NUCLEOTIDE SEQUENCE</scope>
</reference>
<organism evidence="2 3">
    <name type="scientific">Cephalotrichum gorgonifer</name>
    <dbReference type="NCBI Taxonomy" id="2041049"/>
    <lineage>
        <taxon>Eukaryota</taxon>
        <taxon>Fungi</taxon>
        <taxon>Dikarya</taxon>
        <taxon>Ascomycota</taxon>
        <taxon>Pezizomycotina</taxon>
        <taxon>Sordariomycetes</taxon>
        <taxon>Hypocreomycetidae</taxon>
        <taxon>Microascales</taxon>
        <taxon>Microascaceae</taxon>
        <taxon>Cephalotrichum</taxon>
    </lineage>
</organism>
<keyword evidence="3" id="KW-1185">Reference proteome</keyword>
<sequence length="141" mass="13948">MQKASGCEGIVAAKEATKLIISGEPDLVARFDDFLEKADMISNQSRPRRGAGWEPSNQGKGVTGAAKFVTSTAGNVVGGVSRTVGNVAGAAGRGLGDTVTSATGSAGKPVGDAIGSVGTGVESGADGLAKGIENAGQWKRS</sequence>